<protein>
    <submittedName>
        <fullName evidence="1">Uncharacterized protein</fullName>
    </submittedName>
</protein>
<accession>A0ACC0PRF3</accession>
<proteinExistence type="predicted"/>
<dbReference type="EMBL" id="CM046389">
    <property type="protein sequence ID" value="KAI8567709.1"/>
    <property type="molecule type" value="Genomic_DNA"/>
</dbReference>
<evidence type="ECO:0000313" key="2">
    <source>
        <dbReference type="Proteomes" id="UP001062846"/>
    </source>
</evidence>
<gene>
    <name evidence="1" type="ORF">RHMOL_Rhmol02G0142800</name>
</gene>
<organism evidence="1 2">
    <name type="scientific">Rhododendron molle</name>
    <name type="common">Chinese azalea</name>
    <name type="synonym">Azalea mollis</name>
    <dbReference type="NCBI Taxonomy" id="49168"/>
    <lineage>
        <taxon>Eukaryota</taxon>
        <taxon>Viridiplantae</taxon>
        <taxon>Streptophyta</taxon>
        <taxon>Embryophyta</taxon>
        <taxon>Tracheophyta</taxon>
        <taxon>Spermatophyta</taxon>
        <taxon>Magnoliopsida</taxon>
        <taxon>eudicotyledons</taxon>
        <taxon>Gunneridae</taxon>
        <taxon>Pentapetalae</taxon>
        <taxon>asterids</taxon>
        <taxon>Ericales</taxon>
        <taxon>Ericaceae</taxon>
        <taxon>Ericoideae</taxon>
        <taxon>Rhodoreae</taxon>
        <taxon>Rhododendron</taxon>
    </lineage>
</organism>
<comment type="caution">
    <text evidence="1">The sequence shown here is derived from an EMBL/GenBank/DDBJ whole genome shotgun (WGS) entry which is preliminary data.</text>
</comment>
<sequence length="104" mass="11716">MGHYSKRSFNSSLEAELWSIHKGLEIILERKLKNVKIESDSLVAVNLITKRNLGNLPQSANQCADHLARLGAEHTEDLVFVMDIPIAMREFATSDSLNIRQVID</sequence>
<keyword evidence="2" id="KW-1185">Reference proteome</keyword>
<dbReference type="Proteomes" id="UP001062846">
    <property type="component" value="Chromosome 2"/>
</dbReference>
<evidence type="ECO:0000313" key="1">
    <source>
        <dbReference type="EMBL" id="KAI8567709.1"/>
    </source>
</evidence>
<name>A0ACC0PRF3_RHOML</name>
<reference evidence="1" key="1">
    <citation type="submission" date="2022-02" db="EMBL/GenBank/DDBJ databases">
        <title>Plant Genome Project.</title>
        <authorList>
            <person name="Zhang R.-G."/>
        </authorList>
    </citation>
    <scope>NUCLEOTIDE SEQUENCE</scope>
    <source>
        <strain evidence="1">AT1</strain>
    </source>
</reference>